<keyword evidence="14 16" id="KW-0961">Cell wall biogenesis/degradation</keyword>
<protein>
    <recommendedName>
        <fullName evidence="16">UDP-N-acetylenolpyruvoylglucosamine reductase</fullName>
        <ecNumber evidence="16">1.3.1.98</ecNumber>
    </recommendedName>
    <alternativeName>
        <fullName evidence="16">UDP-N-acetylmuramate dehydrogenase</fullName>
    </alternativeName>
</protein>
<dbReference type="UniPathway" id="UPA00219"/>
<proteinExistence type="inferred from homology"/>
<evidence type="ECO:0000256" key="4">
    <source>
        <dbReference type="ARBA" id="ARBA00004752"/>
    </source>
</evidence>
<dbReference type="GO" id="GO:0051301">
    <property type="term" value="P:cell division"/>
    <property type="evidence" value="ECO:0007669"/>
    <property type="project" value="UniProtKB-KW"/>
</dbReference>
<keyword evidence="13 16" id="KW-0131">Cell cycle</keyword>
<keyword evidence="10 16" id="KW-0133">Cell shape</keyword>
<dbReference type="NCBIfam" id="NF010480">
    <property type="entry name" value="PRK13905.1"/>
    <property type="match status" value="1"/>
</dbReference>
<evidence type="ECO:0000256" key="13">
    <source>
        <dbReference type="ARBA" id="ARBA00023306"/>
    </source>
</evidence>
<dbReference type="HAMAP" id="MF_00037">
    <property type="entry name" value="MurB"/>
    <property type="match status" value="1"/>
</dbReference>
<sequence>MQLMREKGLMIKGKVIKGKPMKELTSLKIGGLADLFVIPEDSDDLRVVLDFCARNKTPFLLIGNGSKLLVRDEGFRGVVIKLGNGFRKIQEYEEGVIVGAGVDLPTLINLTAERGLSGLESLAGIPGTVGGAVVRNASAFGEALSERIVWVKVMDTNNSGFILKREEINFGYRSSLFLENKNLVLTEVKLRLFPDKKEKIILRVNEATRKKMQTQPLSYPSAGCIFKNPPYYSAGYLIQNTGCLGMRVGDAQVSFQHGNFIINKGRAKASDIIQLIERIKKRVKEKFNITLEPEVEII</sequence>
<evidence type="ECO:0000259" key="17">
    <source>
        <dbReference type="PROSITE" id="PS51387"/>
    </source>
</evidence>
<keyword evidence="5 16" id="KW-0963">Cytoplasm</keyword>
<keyword evidence="8 16" id="KW-0274">FAD</keyword>
<comment type="catalytic activity">
    <reaction evidence="15 16">
        <text>UDP-N-acetyl-alpha-D-muramate + NADP(+) = UDP-N-acetyl-3-O-(1-carboxyvinyl)-alpha-D-glucosamine + NADPH + H(+)</text>
        <dbReference type="Rhea" id="RHEA:12248"/>
        <dbReference type="ChEBI" id="CHEBI:15378"/>
        <dbReference type="ChEBI" id="CHEBI:57783"/>
        <dbReference type="ChEBI" id="CHEBI:58349"/>
        <dbReference type="ChEBI" id="CHEBI:68483"/>
        <dbReference type="ChEBI" id="CHEBI:70757"/>
        <dbReference type="EC" id="1.3.1.98"/>
    </reaction>
</comment>
<dbReference type="Pfam" id="PF02873">
    <property type="entry name" value="MurB_C"/>
    <property type="match status" value="1"/>
</dbReference>
<dbReference type="GO" id="GO:0009252">
    <property type="term" value="P:peptidoglycan biosynthetic process"/>
    <property type="evidence" value="ECO:0007669"/>
    <property type="project" value="UniProtKB-UniRule"/>
</dbReference>
<dbReference type="InterPro" id="IPR036318">
    <property type="entry name" value="FAD-bd_PCMH-like_sf"/>
</dbReference>
<dbReference type="GO" id="GO:0005829">
    <property type="term" value="C:cytosol"/>
    <property type="evidence" value="ECO:0007669"/>
    <property type="project" value="TreeGrafter"/>
</dbReference>
<evidence type="ECO:0000256" key="3">
    <source>
        <dbReference type="ARBA" id="ARBA00004496"/>
    </source>
</evidence>
<evidence type="ECO:0000256" key="10">
    <source>
        <dbReference type="ARBA" id="ARBA00022960"/>
    </source>
</evidence>
<dbReference type="InterPro" id="IPR016167">
    <property type="entry name" value="FAD-bd_PCMH_sub1"/>
</dbReference>
<comment type="subcellular location">
    <subcellularLocation>
        <location evidence="3 16">Cytoplasm</location>
    </subcellularLocation>
</comment>
<evidence type="ECO:0000256" key="14">
    <source>
        <dbReference type="ARBA" id="ARBA00023316"/>
    </source>
</evidence>
<dbReference type="EC" id="1.3.1.98" evidence="16"/>
<dbReference type="Gene3D" id="3.90.78.10">
    <property type="entry name" value="UDP-N-acetylenolpyruvoylglucosamine reductase, C-terminal domain"/>
    <property type="match status" value="1"/>
</dbReference>
<dbReference type="Gene3D" id="3.30.43.10">
    <property type="entry name" value="Uridine Diphospho-n-acetylenolpyruvylglucosamine Reductase, domain 2"/>
    <property type="match status" value="1"/>
</dbReference>
<accession>A0A7V0N0R9</accession>
<dbReference type="Pfam" id="PF01565">
    <property type="entry name" value="FAD_binding_4"/>
    <property type="match status" value="1"/>
</dbReference>
<dbReference type="Gene3D" id="3.30.465.10">
    <property type="match status" value="1"/>
</dbReference>
<comment type="function">
    <text evidence="2 16">Cell wall formation.</text>
</comment>
<dbReference type="GO" id="GO:0008360">
    <property type="term" value="P:regulation of cell shape"/>
    <property type="evidence" value="ECO:0007669"/>
    <property type="project" value="UniProtKB-KW"/>
</dbReference>
<dbReference type="SUPFAM" id="SSF56176">
    <property type="entry name" value="FAD-binding/transporter-associated domain-like"/>
    <property type="match status" value="1"/>
</dbReference>
<comment type="pathway">
    <text evidence="4 16">Cell wall biogenesis; peptidoglycan biosynthesis.</text>
</comment>
<dbReference type="PANTHER" id="PTHR21071">
    <property type="entry name" value="UDP-N-ACETYLENOLPYRUVOYLGLUCOSAMINE REDUCTASE"/>
    <property type="match status" value="1"/>
</dbReference>
<dbReference type="Proteomes" id="UP000885660">
    <property type="component" value="Unassembled WGS sequence"/>
</dbReference>
<dbReference type="PANTHER" id="PTHR21071:SF4">
    <property type="entry name" value="UDP-N-ACETYLENOLPYRUVOYLGLUCOSAMINE REDUCTASE"/>
    <property type="match status" value="1"/>
</dbReference>
<feature type="active site" evidence="16">
    <location>
        <position position="294"/>
    </location>
</feature>
<keyword evidence="12 16" id="KW-0560">Oxidoreductase</keyword>
<evidence type="ECO:0000256" key="12">
    <source>
        <dbReference type="ARBA" id="ARBA00023002"/>
    </source>
</evidence>
<dbReference type="GO" id="GO:0008762">
    <property type="term" value="F:UDP-N-acetylmuramate dehydrogenase activity"/>
    <property type="evidence" value="ECO:0007669"/>
    <property type="project" value="UniProtKB-UniRule"/>
</dbReference>
<dbReference type="InterPro" id="IPR016169">
    <property type="entry name" value="FAD-bd_PCMH_sub2"/>
</dbReference>
<dbReference type="SUPFAM" id="SSF56194">
    <property type="entry name" value="Uridine diphospho-N-Acetylenolpyruvylglucosamine reductase, MurB, C-terminal domain"/>
    <property type="match status" value="1"/>
</dbReference>
<evidence type="ECO:0000256" key="2">
    <source>
        <dbReference type="ARBA" id="ARBA00003921"/>
    </source>
</evidence>
<name>A0A7V0N0R9_UNCAE</name>
<keyword evidence="7 16" id="KW-0285">Flavoprotein</keyword>
<dbReference type="InterPro" id="IPR016166">
    <property type="entry name" value="FAD-bd_PCMH"/>
</dbReference>
<dbReference type="GO" id="GO:0071949">
    <property type="term" value="F:FAD binding"/>
    <property type="evidence" value="ECO:0007669"/>
    <property type="project" value="InterPro"/>
</dbReference>
<dbReference type="InterPro" id="IPR006094">
    <property type="entry name" value="Oxid_FAD_bind_N"/>
</dbReference>
<evidence type="ECO:0000256" key="9">
    <source>
        <dbReference type="ARBA" id="ARBA00022857"/>
    </source>
</evidence>
<dbReference type="GO" id="GO:0071555">
    <property type="term" value="P:cell wall organization"/>
    <property type="evidence" value="ECO:0007669"/>
    <property type="project" value="UniProtKB-KW"/>
</dbReference>
<evidence type="ECO:0000256" key="5">
    <source>
        <dbReference type="ARBA" id="ARBA00022490"/>
    </source>
</evidence>
<evidence type="ECO:0000256" key="15">
    <source>
        <dbReference type="ARBA" id="ARBA00048914"/>
    </source>
</evidence>
<dbReference type="NCBIfam" id="TIGR00179">
    <property type="entry name" value="murB"/>
    <property type="match status" value="1"/>
</dbReference>
<comment type="caution">
    <text evidence="18">The sequence shown here is derived from an EMBL/GenBank/DDBJ whole genome shotgun (WGS) entry which is preliminary data.</text>
</comment>
<evidence type="ECO:0000256" key="8">
    <source>
        <dbReference type="ARBA" id="ARBA00022827"/>
    </source>
</evidence>
<feature type="domain" description="FAD-binding PCMH-type" evidence="17">
    <location>
        <begin position="29"/>
        <end position="195"/>
    </location>
</feature>
<dbReference type="AlphaFoldDB" id="A0A7V0N0R9"/>
<dbReference type="InterPro" id="IPR003170">
    <property type="entry name" value="MurB"/>
</dbReference>
<evidence type="ECO:0000313" key="18">
    <source>
        <dbReference type="EMBL" id="HDN84626.1"/>
    </source>
</evidence>
<evidence type="ECO:0000256" key="16">
    <source>
        <dbReference type="HAMAP-Rule" id="MF_00037"/>
    </source>
</evidence>
<evidence type="ECO:0000256" key="7">
    <source>
        <dbReference type="ARBA" id="ARBA00022630"/>
    </source>
</evidence>
<feature type="active site" description="Proton donor" evidence="16">
    <location>
        <position position="224"/>
    </location>
</feature>
<comment type="cofactor">
    <cofactor evidence="1 16">
        <name>FAD</name>
        <dbReference type="ChEBI" id="CHEBI:57692"/>
    </cofactor>
</comment>
<dbReference type="PROSITE" id="PS51387">
    <property type="entry name" value="FAD_PCMH"/>
    <property type="match status" value="1"/>
</dbReference>
<keyword evidence="9 16" id="KW-0521">NADP</keyword>
<comment type="similarity">
    <text evidence="16">Belongs to the MurB family.</text>
</comment>
<reference evidence="18" key="1">
    <citation type="journal article" date="2020" name="mSystems">
        <title>Genome- and Community-Level Interaction Insights into Carbon Utilization and Element Cycling Functions of Hydrothermarchaeota in Hydrothermal Sediment.</title>
        <authorList>
            <person name="Zhou Z."/>
            <person name="Liu Y."/>
            <person name="Xu W."/>
            <person name="Pan J."/>
            <person name="Luo Z.H."/>
            <person name="Li M."/>
        </authorList>
    </citation>
    <scope>NUCLEOTIDE SEQUENCE [LARGE SCALE GENOMIC DNA]</scope>
    <source>
        <strain evidence="18">HyVt-219</strain>
    </source>
</reference>
<feature type="active site" evidence="16">
    <location>
        <position position="173"/>
    </location>
</feature>
<keyword evidence="11 16" id="KW-0573">Peptidoglycan synthesis</keyword>
<evidence type="ECO:0000256" key="11">
    <source>
        <dbReference type="ARBA" id="ARBA00022984"/>
    </source>
</evidence>
<dbReference type="InterPro" id="IPR036635">
    <property type="entry name" value="MurB_C_sf"/>
</dbReference>
<evidence type="ECO:0000256" key="6">
    <source>
        <dbReference type="ARBA" id="ARBA00022618"/>
    </source>
</evidence>
<dbReference type="InterPro" id="IPR011601">
    <property type="entry name" value="MurB_C"/>
</dbReference>
<organism evidence="18">
    <name type="scientific">Aerophobetes bacterium</name>
    <dbReference type="NCBI Taxonomy" id="2030807"/>
    <lineage>
        <taxon>Bacteria</taxon>
        <taxon>Candidatus Aerophobota</taxon>
    </lineage>
</organism>
<dbReference type="EMBL" id="DRBC01000151">
    <property type="protein sequence ID" value="HDN84626.1"/>
    <property type="molecule type" value="Genomic_DNA"/>
</dbReference>
<keyword evidence="6 16" id="KW-0132">Cell division</keyword>
<evidence type="ECO:0000256" key="1">
    <source>
        <dbReference type="ARBA" id="ARBA00001974"/>
    </source>
</evidence>
<gene>
    <name evidence="16 18" type="primary">murB</name>
    <name evidence="18" type="ORF">ENG47_02555</name>
</gene>